<keyword evidence="3" id="KW-1185">Reference proteome</keyword>
<proteinExistence type="predicted"/>
<organism evidence="2 3">
    <name type="scientific">Silicimonas algicola</name>
    <dbReference type="NCBI Taxonomy" id="1826607"/>
    <lineage>
        <taxon>Bacteria</taxon>
        <taxon>Pseudomonadati</taxon>
        <taxon>Pseudomonadota</taxon>
        <taxon>Alphaproteobacteria</taxon>
        <taxon>Rhodobacterales</taxon>
        <taxon>Paracoccaceae</taxon>
    </lineage>
</organism>
<dbReference type="Proteomes" id="UP000245390">
    <property type="component" value="Unassembled WGS sequence"/>
</dbReference>
<dbReference type="AlphaFoldDB" id="A0A316GDR5"/>
<keyword evidence="1" id="KW-0732">Signal</keyword>
<dbReference type="OrthoDB" id="7707691at2"/>
<dbReference type="KEGG" id="salo:EF888_04075"/>
<gene>
    <name evidence="2" type="ORF">C8D95_101528</name>
</gene>
<evidence type="ECO:0000313" key="3">
    <source>
        <dbReference type="Proteomes" id="UP000245390"/>
    </source>
</evidence>
<feature type="signal peptide" evidence="1">
    <location>
        <begin position="1"/>
        <end position="20"/>
    </location>
</feature>
<dbReference type="EMBL" id="QGGV01000001">
    <property type="protein sequence ID" value="PWK58713.1"/>
    <property type="molecule type" value="Genomic_DNA"/>
</dbReference>
<feature type="chain" id="PRO_5016338463" evidence="1">
    <location>
        <begin position="21"/>
        <end position="153"/>
    </location>
</feature>
<dbReference type="RefSeq" id="WP_109757570.1">
    <property type="nucleotide sequence ID" value="NZ_CP034588.1"/>
</dbReference>
<comment type="caution">
    <text evidence="2">The sequence shown here is derived from an EMBL/GenBank/DDBJ whole genome shotgun (WGS) entry which is preliminary data.</text>
</comment>
<protein>
    <submittedName>
        <fullName evidence="2">Uncharacterized protein</fullName>
    </submittedName>
</protein>
<reference evidence="2 3" key="1">
    <citation type="submission" date="2018-05" db="EMBL/GenBank/DDBJ databases">
        <title>Genomic Encyclopedia of Type Strains, Phase IV (KMG-IV): sequencing the most valuable type-strain genomes for metagenomic binning, comparative biology and taxonomic classification.</title>
        <authorList>
            <person name="Goeker M."/>
        </authorList>
    </citation>
    <scope>NUCLEOTIDE SEQUENCE [LARGE SCALE GENOMIC DNA]</scope>
    <source>
        <strain evidence="2 3">DSM 103371</strain>
    </source>
</reference>
<evidence type="ECO:0000313" key="2">
    <source>
        <dbReference type="EMBL" id="PWK58713.1"/>
    </source>
</evidence>
<accession>A0A316GDR5</accession>
<sequence>MNRHVLAAVALLTHAVPAFAGPPDRLSILMGSYHADATLEFEQTNPGIFLDWDNPSGTTLTVGVYRNSYGRRSLALSASRTILRRGELSLEGFVGLAHYPGDGHKVPVAVGDVVPIAGLKVRYRKAFALMIPGDGATTDAIFAYGLSFDLGRQ</sequence>
<evidence type="ECO:0000256" key="1">
    <source>
        <dbReference type="SAM" id="SignalP"/>
    </source>
</evidence>
<name>A0A316GDR5_9RHOB</name>